<name>A0A1V9X921_9ACAR</name>
<dbReference type="AlphaFoldDB" id="A0A1V9X921"/>
<gene>
    <name evidence="8" type="ORF">BIW11_11973</name>
</gene>
<proteinExistence type="predicted"/>
<dbReference type="EMBL" id="MNPL01019391">
    <property type="protein sequence ID" value="OQR69916.1"/>
    <property type="molecule type" value="Genomic_DNA"/>
</dbReference>
<sequence>SSDEAVTQLLSLAVERIDTLLEDWYPTLGTRFVHTSEGRFLVTRLVPCNKCVRQAQEVATWRPSTRHLQPPTTNARHNYQSESGDSGVFGNGSSDSPRRHSAPVPFPEEDELPIGNNDRIKDGVAADGGPGERSVLHCFTVEECILAAHEHQAMVNCQEHGTIMLSDIAPDAVFLDMSGRYLINPDDIKRGKMLGRGAFGFVFRASMRTKMGYTDVALKMLQPVDPGFGARHSDSLAYKAASSKWARDPLQYAAKAYYTARQELLVLQALTHSCIVPLIGVCPRPLALVLALAPRGALDAILREYRRCGVRVEAFALRATALQVARALEYLHQQRIIYRDLKSENVLVWSFPTPSQLEGTVRVKLADYGISRAALPTGTKGFGGTEGFMAPEIVRHNGEEEYTEKVDCFSFGMFLYELVTLRPPFEGSDCVKDHILDGGRPMLSHREALSTPGYQLDLMTTSWAQLPGDRPSASQLVSIVTAPEFAHFLDAVSLERDTVSACAVEKNLWMARVDGKAQLLTSDGATWAQLKVLHPEWNTQTVLRPTTDDSLRLRYGSFTGEFGSKEKKVIPVESGCQISSLCYDGLSNVWLGDNRSRIHVVEAHTHRRTRVLEVACDSAVAQISLHQTRRKAERSAGPTEQDNIMLAAIVTEKR</sequence>
<evidence type="ECO:0000256" key="5">
    <source>
        <dbReference type="PROSITE-ProRule" id="PRU10141"/>
    </source>
</evidence>
<organism evidence="8 9">
    <name type="scientific">Tropilaelaps mercedesae</name>
    <dbReference type="NCBI Taxonomy" id="418985"/>
    <lineage>
        <taxon>Eukaryota</taxon>
        <taxon>Metazoa</taxon>
        <taxon>Ecdysozoa</taxon>
        <taxon>Arthropoda</taxon>
        <taxon>Chelicerata</taxon>
        <taxon>Arachnida</taxon>
        <taxon>Acari</taxon>
        <taxon>Parasitiformes</taxon>
        <taxon>Mesostigmata</taxon>
        <taxon>Gamasina</taxon>
        <taxon>Dermanyssoidea</taxon>
        <taxon>Laelapidae</taxon>
        <taxon>Tropilaelaps</taxon>
    </lineage>
</organism>
<dbReference type="PROSITE" id="PS00107">
    <property type="entry name" value="PROTEIN_KINASE_ATP"/>
    <property type="match status" value="1"/>
</dbReference>
<feature type="binding site" evidence="5">
    <location>
        <position position="219"/>
    </location>
    <ligand>
        <name>ATP</name>
        <dbReference type="ChEBI" id="CHEBI:30616"/>
    </ligand>
</feature>
<evidence type="ECO:0000256" key="3">
    <source>
        <dbReference type="ARBA" id="ARBA00022777"/>
    </source>
</evidence>
<dbReference type="Proteomes" id="UP000192247">
    <property type="component" value="Unassembled WGS sequence"/>
</dbReference>
<dbReference type="InterPro" id="IPR051681">
    <property type="entry name" value="Ser/Thr_Kinases-Pseudokinases"/>
</dbReference>
<dbReference type="InterPro" id="IPR017441">
    <property type="entry name" value="Protein_kinase_ATP_BS"/>
</dbReference>
<dbReference type="InterPro" id="IPR008271">
    <property type="entry name" value="Ser/Thr_kinase_AS"/>
</dbReference>
<accession>A0A1V9X921</accession>
<dbReference type="Gene3D" id="1.10.510.10">
    <property type="entry name" value="Transferase(Phosphotransferase) domain 1"/>
    <property type="match status" value="1"/>
</dbReference>
<evidence type="ECO:0000313" key="9">
    <source>
        <dbReference type="Proteomes" id="UP000192247"/>
    </source>
</evidence>
<dbReference type="InterPro" id="IPR011009">
    <property type="entry name" value="Kinase-like_dom_sf"/>
</dbReference>
<evidence type="ECO:0000256" key="4">
    <source>
        <dbReference type="ARBA" id="ARBA00022840"/>
    </source>
</evidence>
<dbReference type="SUPFAM" id="SSF56112">
    <property type="entry name" value="Protein kinase-like (PK-like)"/>
    <property type="match status" value="1"/>
</dbReference>
<dbReference type="Pfam" id="PF00069">
    <property type="entry name" value="Pkinase"/>
    <property type="match status" value="1"/>
</dbReference>
<keyword evidence="1" id="KW-0808">Transferase</keyword>
<comment type="caution">
    <text evidence="8">The sequence shown here is derived from an EMBL/GenBank/DDBJ whole genome shotgun (WGS) entry which is preliminary data.</text>
</comment>
<keyword evidence="2 5" id="KW-0547">Nucleotide-binding</keyword>
<dbReference type="GO" id="GO:0005524">
    <property type="term" value="F:ATP binding"/>
    <property type="evidence" value="ECO:0007669"/>
    <property type="project" value="UniProtKB-UniRule"/>
</dbReference>
<feature type="domain" description="Protein kinase" evidence="7">
    <location>
        <begin position="188"/>
        <end position="485"/>
    </location>
</feature>
<feature type="non-terminal residue" evidence="8">
    <location>
        <position position="1"/>
    </location>
</feature>
<dbReference type="PROSITE" id="PS00108">
    <property type="entry name" value="PROTEIN_KINASE_ST"/>
    <property type="match status" value="1"/>
</dbReference>
<dbReference type="PROSITE" id="PS50011">
    <property type="entry name" value="PROTEIN_KINASE_DOM"/>
    <property type="match status" value="1"/>
</dbReference>
<keyword evidence="4 5" id="KW-0067">ATP-binding</keyword>
<keyword evidence="3 8" id="KW-0418">Kinase</keyword>
<dbReference type="PANTHER" id="PTHR44329:SF288">
    <property type="entry name" value="MITOGEN-ACTIVATED PROTEIN KINASE KINASE KINASE 20"/>
    <property type="match status" value="1"/>
</dbReference>
<evidence type="ECO:0000256" key="1">
    <source>
        <dbReference type="ARBA" id="ARBA00022679"/>
    </source>
</evidence>
<dbReference type="PANTHER" id="PTHR44329">
    <property type="entry name" value="SERINE/THREONINE-PROTEIN KINASE TNNI3K-RELATED"/>
    <property type="match status" value="1"/>
</dbReference>
<dbReference type="FunFam" id="1.10.510.10:FF:001242">
    <property type="entry name" value="Leucine-rich repeat serine/threonine-protein kinase 1"/>
    <property type="match status" value="1"/>
</dbReference>
<reference evidence="8 9" key="1">
    <citation type="journal article" date="2017" name="Gigascience">
        <title>Draft genome of the honey bee ectoparasitic mite, Tropilaelaps mercedesae, is shaped by the parasitic life history.</title>
        <authorList>
            <person name="Dong X."/>
            <person name="Armstrong S.D."/>
            <person name="Xia D."/>
            <person name="Makepeace B.L."/>
            <person name="Darby A.C."/>
            <person name="Kadowaki T."/>
        </authorList>
    </citation>
    <scope>NUCLEOTIDE SEQUENCE [LARGE SCALE GENOMIC DNA]</scope>
    <source>
        <strain evidence="8">Wuxi-XJTLU</strain>
    </source>
</reference>
<dbReference type="OrthoDB" id="6501496at2759"/>
<feature type="non-terminal residue" evidence="8">
    <location>
        <position position="654"/>
    </location>
</feature>
<feature type="region of interest" description="Disordered" evidence="6">
    <location>
        <begin position="61"/>
        <end position="118"/>
    </location>
</feature>
<dbReference type="STRING" id="418985.A0A1V9X921"/>
<evidence type="ECO:0000256" key="6">
    <source>
        <dbReference type="SAM" id="MobiDB-lite"/>
    </source>
</evidence>
<feature type="compositionally biased region" description="Polar residues" evidence="6">
    <location>
        <begin position="62"/>
        <end position="84"/>
    </location>
</feature>
<keyword evidence="9" id="KW-1185">Reference proteome</keyword>
<dbReference type="InterPro" id="IPR000719">
    <property type="entry name" value="Prot_kinase_dom"/>
</dbReference>
<dbReference type="GO" id="GO:0004674">
    <property type="term" value="F:protein serine/threonine kinase activity"/>
    <property type="evidence" value="ECO:0007669"/>
    <property type="project" value="TreeGrafter"/>
</dbReference>
<protein>
    <submittedName>
        <fullName evidence="8">Leucine-rich repeat serine/threonine-protein kinase 1-like</fullName>
    </submittedName>
</protein>
<dbReference type="SMART" id="SM00220">
    <property type="entry name" value="S_TKc"/>
    <property type="match status" value="1"/>
</dbReference>
<evidence type="ECO:0000256" key="2">
    <source>
        <dbReference type="ARBA" id="ARBA00022741"/>
    </source>
</evidence>
<evidence type="ECO:0000259" key="7">
    <source>
        <dbReference type="PROSITE" id="PS50011"/>
    </source>
</evidence>
<evidence type="ECO:0000313" key="8">
    <source>
        <dbReference type="EMBL" id="OQR69916.1"/>
    </source>
</evidence>
<dbReference type="InParanoid" id="A0A1V9X921"/>